<dbReference type="Proteomes" id="UP000237749">
    <property type="component" value="Unassembled WGS sequence"/>
</dbReference>
<dbReference type="OrthoDB" id="367448at2"/>
<protein>
    <submittedName>
        <fullName evidence="1">Uncharacterized protein</fullName>
    </submittedName>
</protein>
<dbReference type="RefSeq" id="WP_104438278.1">
    <property type="nucleotide sequence ID" value="NZ_PTJA01000010.1"/>
</dbReference>
<gene>
    <name evidence="1" type="ORF">BXY41_110137</name>
</gene>
<proteinExistence type="predicted"/>
<evidence type="ECO:0000313" key="1">
    <source>
        <dbReference type="EMBL" id="PPK79411.1"/>
    </source>
</evidence>
<sequence>MSTDLELLAAYKPVIMQDKKEPFIITAMGCTIFRETKKSDSFPKREIVINKKEVDFAIEYAIWYDFDIQHLYELEHVWVYVDYHGRVIKVEASFHGKFLNMVDLDNGELILENGTHPVVYAQPGKHALVPDPRVIRVIPAWLESCQEMAGADGVLVQDMFADQIHTDEDLQKMTETYIKEVFGFKPSMEFVPFTLENEKLMSWEELKQSIPDRVNKQIAVIKDYFHK</sequence>
<organism evidence="1 2">
    <name type="scientific">Lacrimispora xylanisolvens</name>
    <dbReference type="NCBI Taxonomy" id="384636"/>
    <lineage>
        <taxon>Bacteria</taxon>
        <taxon>Bacillati</taxon>
        <taxon>Bacillota</taxon>
        <taxon>Clostridia</taxon>
        <taxon>Lachnospirales</taxon>
        <taxon>Lachnospiraceae</taxon>
        <taxon>Lacrimispora</taxon>
    </lineage>
</organism>
<dbReference type="AlphaFoldDB" id="A0A2S6HPE7"/>
<keyword evidence="2" id="KW-1185">Reference proteome</keyword>
<accession>A0A2S6HPE7</accession>
<name>A0A2S6HPE7_9FIRM</name>
<dbReference type="EMBL" id="PTJA01000010">
    <property type="protein sequence ID" value="PPK79411.1"/>
    <property type="molecule type" value="Genomic_DNA"/>
</dbReference>
<evidence type="ECO:0000313" key="2">
    <source>
        <dbReference type="Proteomes" id="UP000237749"/>
    </source>
</evidence>
<comment type="caution">
    <text evidence="1">The sequence shown here is derived from an EMBL/GenBank/DDBJ whole genome shotgun (WGS) entry which is preliminary data.</text>
</comment>
<reference evidence="1 2" key="1">
    <citation type="submission" date="2018-02" db="EMBL/GenBank/DDBJ databases">
        <title>Genomic Encyclopedia of Archaeal and Bacterial Type Strains, Phase II (KMG-II): from individual species to whole genera.</title>
        <authorList>
            <person name="Goeker M."/>
        </authorList>
    </citation>
    <scope>NUCLEOTIDE SEQUENCE [LARGE SCALE GENOMIC DNA]</scope>
    <source>
        <strain evidence="1 2">DSM 3808</strain>
    </source>
</reference>